<reference evidence="2 3" key="1">
    <citation type="submission" date="2019-02" db="EMBL/GenBank/DDBJ databases">
        <title>Deep-cultivation of Planctomycetes and their phenomic and genomic characterization uncovers novel biology.</title>
        <authorList>
            <person name="Wiegand S."/>
            <person name="Jogler M."/>
            <person name="Boedeker C."/>
            <person name="Pinto D."/>
            <person name="Vollmers J."/>
            <person name="Rivas-Marin E."/>
            <person name="Kohn T."/>
            <person name="Peeters S.H."/>
            <person name="Heuer A."/>
            <person name="Rast P."/>
            <person name="Oberbeckmann S."/>
            <person name="Bunk B."/>
            <person name="Jeske O."/>
            <person name="Meyerdierks A."/>
            <person name="Storesund J.E."/>
            <person name="Kallscheuer N."/>
            <person name="Luecker S."/>
            <person name="Lage O.M."/>
            <person name="Pohl T."/>
            <person name="Merkel B.J."/>
            <person name="Hornburger P."/>
            <person name="Mueller R.-W."/>
            <person name="Bruemmer F."/>
            <person name="Labrenz M."/>
            <person name="Spormann A.M."/>
            <person name="Op Den Camp H."/>
            <person name="Overmann J."/>
            <person name="Amann R."/>
            <person name="Jetten M.S.M."/>
            <person name="Mascher T."/>
            <person name="Medema M.H."/>
            <person name="Devos D.P."/>
            <person name="Kaster A.-K."/>
            <person name="Ovreas L."/>
            <person name="Rohde M."/>
            <person name="Galperin M.Y."/>
            <person name="Jogler C."/>
        </authorList>
    </citation>
    <scope>NUCLEOTIDE SEQUENCE [LARGE SCALE GENOMIC DNA]</scope>
    <source>
        <strain evidence="2 3">Enr8</strain>
    </source>
</reference>
<dbReference type="InterPro" id="IPR027558">
    <property type="entry name" value="Pre_pil_HX9DG_C"/>
</dbReference>
<protein>
    <recommendedName>
        <fullName evidence="1">DUF1559 domain-containing protein</fullName>
    </recommendedName>
</protein>
<dbReference type="Proteomes" id="UP000318878">
    <property type="component" value="Unassembled WGS sequence"/>
</dbReference>
<dbReference type="PANTHER" id="PTHR30093">
    <property type="entry name" value="GENERAL SECRETION PATHWAY PROTEIN G"/>
    <property type="match status" value="1"/>
</dbReference>
<dbReference type="PANTHER" id="PTHR30093:SF2">
    <property type="entry name" value="TYPE II SECRETION SYSTEM PROTEIN H"/>
    <property type="match status" value="1"/>
</dbReference>
<dbReference type="RefSeq" id="WP_146434658.1">
    <property type="nucleotide sequence ID" value="NZ_SJPF01000004.1"/>
</dbReference>
<accession>A0A5C5V0R3</accession>
<evidence type="ECO:0000313" key="2">
    <source>
        <dbReference type="EMBL" id="TWT32028.1"/>
    </source>
</evidence>
<proteinExistence type="predicted"/>
<feature type="domain" description="DUF1559" evidence="1">
    <location>
        <begin position="1"/>
        <end position="284"/>
    </location>
</feature>
<keyword evidence="3" id="KW-1185">Reference proteome</keyword>
<dbReference type="AlphaFoldDB" id="A0A5C5V0R3"/>
<dbReference type="EMBL" id="SJPF01000004">
    <property type="protein sequence ID" value="TWT32028.1"/>
    <property type="molecule type" value="Genomic_DNA"/>
</dbReference>
<dbReference type="NCBIfam" id="TIGR04294">
    <property type="entry name" value="pre_pil_HX9DG"/>
    <property type="match status" value="1"/>
</dbReference>
<organism evidence="2 3">
    <name type="scientific">Blastopirellula retiformator</name>
    <dbReference type="NCBI Taxonomy" id="2527970"/>
    <lineage>
        <taxon>Bacteria</taxon>
        <taxon>Pseudomonadati</taxon>
        <taxon>Planctomycetota</taxon>
        <taxon>Planctomycetia</taxon>
        <taxon>Pirellulales</taxon>
        <taxon>Pirellulaceae</taxon>
        <taxon>Blastopirellula</taxon>
    </lineage>
</organism>
<gene>
    <name evidence="2" type="ORF">Enr8_39540</name>
</gene>
<name>A0A5C5V0R3_9BACT</name>
<dbReference type="InterPro" id="IPR011453">
    <property type="entry name" value="DUF1559"/>
</dbReference>
<sequence length="310" mass="33627">MALAAHIYHDVNQALPPAGFGENSTAEGWGRKASWLVRIMPALELSAAADSSFFINSSFDMMNASWAAPARHWQAAAQLRAPVFNCPSSPLPTTRKYATNGPTQALGAPAEIEVQITDYASNGGCAFVGGTVGDWNPRAFWDYSGINCDNGVIPMILRDYPPPQFQGSIVGFQDITDGTSNTAMFGEQSDFHEGNPDNEKDSRASHVTGGLWSCSTGTSSSTISNHVVTYFAINYPGNSWWSQGGWWGNSATWINTAYRSAHPGGVQFVFCDGSVHFISETVDHKPDEFVDNNVLENLANRHDGFVVDQF</sequence>
<dbReference type="Pfam" id="PF07596">
    <property type="entry name" value="SBP_bac_10"/>
    <property type="match status" value="1"/>
</dbReference>
<comment type="caution">
    <text evidence="2">The sequence shown here is derived from an EMBL/GenBank/DDBJ whole genome shotgun (WGS) entry which is preliminary data.</text>
</comment>
<evidence type="ECO:0000313" key="3">
    <source>
        <dbReference type="Proteomes" id="UP000318878"/>
    </source>
</evidence>
<evidence type="ECO:0000259" key="1">
    <source>
        <dbReference type="Pfam" id="PF07596"/>
    </source>
</evidence>
<dbReference type="OrthoDB" id="280382at2"/>